<dbReference type="SUPFAM" id="SSF47072">
    <property type="entry name" value="Cysteine alpha-hairpin motif"/>
    <property type="match status" value="1"/>
</dbReference>
<sequence>MSFGRPPTYSSFSVTPPDRGSFPLDHDGECTKVMKEYMTCMRQNKMDNGKCRHLSKSYLQCRMENGLMEKDEMSNLGF</sequence>
<comment type="similarity">
    <text evidence="5">Belongs to the COX19 family.</text>
</comment>
<dbReference type="InterPro" id="IPR009069">
    <property type="entry name" value="Cys_alpha_HP_mot_SF"/>
</dbReference>
<dbReference type="PROSITE" id="PS51808">
    <property type="entry name" value="CHCH"/>
    <property type="match status" value="1"/>
</dbReference>
<accession>A0A316VK83</accession>
<evidence type="ECO:0000313" key="9">
    <source>
        <dbReference type="EMBL" id="PWN36723.1"/>
    </source>
</evidence>
<dbReference type="InParanoid" id="A0A316VK83"/>
<keyword evidence="3" id="KW-1015">Disulfide bond</keyword>
<dbReference type="GO" id="GO:0005758">
    <property type="term" value="C:mitochondrial intermembrane space"/>
    <property type="evidence" value="ECO:0007669"/>
    <property type="project" value="TreeGrafter"/>
</dbReference>
<dbReference type="GO" id="GO:0033617">
    <property type="term" value="P:mitochondrial respiratory chain complex IV assembly"/>
    <property type="evidence" value="ECO:0007669"/>
    <property type="project" value="TreeGrafter"/>
</dbReference>
<dbReference type="InterPro" id="IPR051383">
    <property type="entry name" value="COX19"/>
</dbReference>
<dbReference type="STRING" id="1280837.A0A316VK83"/>
<dbReference type="RefSeq" id="XP_025357025.1">
    <property type="nucleotide sequence ID" value="XM_025496882.1"/>
</dbReference>
<dbReference type="InterPro" id="IPR010625">
    <property type="entry name" value="CHCH"/>
</dbReference>
<dbReference type="OrthoDB" id="268594at2759"/>
<evidence type="ECO:0000256" key="4">
    <source>
        <dbReference type="ARBA" id="ARBA00037279"/>
    </source>
</evidence>
<dbReference type="Pfam" id="PF06747">
    <property type="entry name" value="CHCH"/>
    <property type="match status" value="1"/>
</dbReference>
<evidence type="ECO:0000256" key="6">
    <source>
        <dbReference type="ARBA" id="ARBA00039385"/>
    </source>
</evidence>
<evidence type="ECO:0000256" key="5">
    <source>
        <dbReference type="ARBA" id="ARBA00038223"/>
    </source>
</evidence>
<feature type="domain" description="CHCH" evidence="8">
    <location>
        <begin position="30"/>
        <end position="64"/>
    </location>
</feature>
<protein>
    <recommendedName>
        <fullName evidence="6">Cytochrome c oxidase assembly protein COX19</fullName>
    </recommendedName>
</protein>
<evidence type="ECO:0000259" key="8">
    <source>
        <dbReference type="Pfam" id="PF06747"/>
    </source>
</evidence>
<dbReference type="GeneID" id="37018663"/>
<comment type="function">
    <text evidence="4">Required for the assembly of mitochondrial cytochrome c oxidase.</text>
</comment>
<gene>
    <name evidence="9" type="ORF">FA14DRAFT_128959</name>
</gene>
<feature type="region of interest" description="Disordered" evidence="7">
    <location>
        <begin position="1"/>
        <end position="21"/>
    </location>
</feature>
<dbReference type="Proteomes" id="UP000245771">
    <property type="component" value="Unassembled WGS sequence"/>
</dbReference>
<keyword evidence="10" id="KW-1185">Reference proteome</keyword>
<dbReference type="EMBL" id="KZ819602">
    <property type="protein sequence ID" value="PWN36723.1"/>
    <property type="molecule type" value="Genomic_DNA"/>
</dbReference>
<feature type="non-terminal residue" evidence="9">
    <location>
        <position position="78"/>
    </location>
</feature>
<evidence type="ECO:0000256" key="1">
    <source>
        <dbReference type="ARBA" id="ARBA00004496"/>
    </source>
</evidence>
<evidence type="ECO:0000256" key="3">
    <source>
        <dbReference type="ARBA" id="ARBA00023157"/>
    </source>
</evidence>
<dbReference type="FunCoup" id="A0A316VK83">
    <property type="interactions" value="175"/>
</dbReference>
<keyword evidence="2" id="KW-0963">Cytoplasm</keyword>
<comment type="subcellular location">
    <subcellularLocation>
        <location evidence="1">Cytoplasm</location>
    </subcellularLocation>
</comment>
<dbReference type="PANTHER" id="PTHR21107">
    <property type="entry name" value="CYTOCHROME C OXIDASE ASSEMBLY PROTEIN COX19"/>
    <property type="match status" value="1"/>
</dbReference>
<dbReference type="PANTHER" id="PTHR21107:SF2">
    <property type="entry name" value="CYTOCHROME C OXIDASE ASSEMBLY PROTEIN COX19"/>
    <property type="match status" value="1"/>
</dbReference>
<evidence type="ECO:0000256" key="2">
    <source>
        <dbReference type="ARBA" id="ARBA00022490"/>
    </source>
</evidence>
<proteinExistence type="inferred from homology"/>
<name>A0A316VK83_9BASI</name>
<evidence type="ECO:0000256" key="7">
    <source>
        <dbReference type="SAM" id="MobiDB-lite"/>
    </source>
</evidence>
<dbReference type="AlphaFoldDB" id="A0A316VK83"/>
<reference evidence="9 10" key="1">
    <citation type="journal article" date="2018" name="Mol. Biol. Evol.">
        <title>Broad Genomic Sampling Reveals a Smut Pathogenic Ancestry of the Fungal Clade Ustilaginomycotina.</title>
        <authorList>
            <person name="Kijpornyongpan T."/>
            <person name="Mondo S.J."/>
            <person name="Barry K."/>
            <person name="Sandor L."/>
            <person name="Lee J."/>
            <person name="Lipzen A."/>
            <person name="Pangilinan J."/>
            <person name="LaButti K."/>
            <person name="Hainaut M."/>
            <person name="Henrissat B."/>
            <person name="Grigoriev I.V."/>
            <person name="Spatafora J.W."/>
            <person name="Aime M.C."/>
        </authorList>
    </citation>
    <scope>NUCLEOTIDE SEQUENCE [LARGE SCALE GENOMIC DNA]</scope>
    <source>
        <strain evidence="9 10">MCA 3882</strain>
    </source>
</reference>
<evidence type="ECO:0000313" key="10">
    <source>
        <dbReference type="Proteomes" id="UP000245771"/>
    </source>
</evidence>
<organism evidence="9 10">
    <name type="scientific">Meira miltonrushii</name>
    <dbReference type="NCBI Taxonomy" id="1280837"/>
    <lineage>
        <taxon>Eukaryota</taxon>
        <taxon>Fungi</taxon>
        <taxon>Dikarya</taxon>
        <taxon>Basidiomycota</taxon>
        <taxon>Ustilaginomycotina</taxon>
        <taxon>Exobasidiomycetes</taxon>
        <taxon>Exobasidiales</taxon>
        <taxon>Brachybasidiaceae</taxon>
        <taxon>Meira</taxon>
    </lineage>
</organism>